<evidence type="ECO:0000313" key="2">
    <source>
        <dbReference type="EMBL" id="MFC4987361.1"/>
    </source>
</evidence>
<accession>A0ABD5QC49</accession>
<dbReference type="Proteomes" id="UP001595925">
    <property type="component" value="Unassembled WGS sequence"/>
</dbReference>
<dbReference type="PANTHER" id="PTHR40700">
    <property type="entry name" value="HYPOTHETICAL MEMBRANE PROTEIN, CONSERVED, DUF63 FAMILY"/>
    <property type="match status" value="1"/>
</dbReference>
<feature type="transmembrane region" description="Helical" evidence="1">
    <location>
        <begin position="111"/>
        <end position="129"/>
    </location>
</feature>
<dbReference type="RefSeq" id="WP_224830104.1">
    <property type="nucleotide sequence ID" value="NZ_JAIVEF010000038.1"/>
</dbReference>
<feature type="transmembrane region" description="Helical" evidence="1">
    <location>
        <begin position="141"/>
        <end position="164"/>
    </location>
</feature>
<dbReference type="InterPro" id="IPR002749">
    <property type="entry name" value="DUF63"/>
</dbReference>
<feature type="transmembrane region" description="Helical" evidence="1">
    <location>
        <begin position="20"/>
        <end position="40"/>
    </location>
</feature>
<dbReference type="EMBL" id="JBHSJG010000023">
    <property type="protein sequence ID" value="MFC4987361.1"/>
    <property type="molecule type" value="Genomic_DNA"/>
</dbReference>
<feature type="transmembrane region" description="Helical" evidence="1">
    <location>
        <begin position="170"/>
        <end position="193"/>
    </location>
</feature>
<organism evidence="2 3">
    <name type="scientific">Saliphagus infecundisoli</name>
    <dbReference type="NCBI Taxonomy" id="1849069"/>
    <lineage>
        <taxon>Archaea</taxon>
        <taxon>Methanobacteriati</taxon>
        <taxon>Methanobacteriota</taxon>
        <taxon>Stenosarchaea group</taxon>
        <taxon>Halobacteria</taxon>
        <taxon>Halobacteriales</taxon>
        <taxon>Natrialbaceae</taxon>
        <taxon>Saliphagus</taxon>
    </lineage>
</organism>
<dbReference type="PANTHER" id="PTHR40700:SF1">
    <property type="entry name" value="DUF63 DOMAIN-CONTAINING PROTEIN"/>
    <property type="match status" value="1"/>
</dbReference>
<sequence length="334" mass="36412">MSTPLTTDRTGLIPPTGSRNWWLLYVGGPVMVVFSAILLFPELVYERFIWQYLWGPVVADANGEPVTRYGIQVTEGYTLVNTIAYLGIVLYSLPGLWAFHDALSIDLTTRLAYSLAPIIVAGGAMRALADASLLGSLDVWFITPSIYFVVAGIALASIAVGTALRDRGLLSIPATVGIVGATWAMLALGWILLYGLTAAETFRPLVPVLTLSIAIVVTGGFYLAGSVTGWSALHHPMYLLVIFGQMWDAAQNLVGVTLYGYTPKMFLTQQLYRWTGFEGSTFAVKLLVVTFVVWILVDGENDLPREQWWLIAMVIIVVGLPMGVRGTTRMMLGV</sequence>
<reference evidence="2 3" key="1">
    <citation type="journal article" date="2019" name="Int. J. Syst. Evol. Microbiol.">
        <title>The Global Catalogue of Microorganisms (GCM) 10K type strain sequencing project: providing services to taxonomists for standard genome sequencing and annotation.</title>
        <authorList>
            <consortium name="The Broad Institute Genomics Platform"/>
            <consortium name="The Broad Institute Genome Sequencing Center for Infectious Disease"/>
            <person name="Wu L."/>
            <person name="Ma J."/>
        </authorList>
    </citation>
    <scope>NUCLEOTIDE SEQUENCE [LARGE SCALE GENOMIC DNA]</scope>
    <source>
        <strain evidence="2 3">CGMCC 1.15824</strain>
    </source>
</reference>
<feature type="transmembrane region" description="Helical" evidence="1">
    <location>
        <begin position="78"/>
        <end position="99"/>
    </location>
</feature>
<feature type="transmembrane region" description="Helical" evidence="1">
    <location>
        <begin position="271"/>
        <end position="296"/>
    </location>
</feature>
<keyword evidence="1" id="KW-0812">Transmembrane</keyword>
<keyword evidence="1" id="KW-0472">Membrane</keyword>
<feature type="transmembrane region" description="Helical" evidence="1">
    <location>
        <begin position="308"/>
        <end position="324"/>
    </location>
</feature>
<keyword evidence="3" id="KW-1185">Reference proteome</keyword>
<comment type="caution">
    <text evidence="2">The sequence shown here is derived from an EMBL/GenBank/DDBJ whole genome shotgun (WGS) entry which is preliminary data.</text>
</comment>
<evidence type="ECO:0000313" key="3">
    <source>
        <dbReference type="Proteomes" id="UP001595925"/>
    </source>
</evidence>
<name>A0ABD5QC49_9EURY</name>
<dbReference type="Pfam" id="PF01889">
    <property type="entry name" value="DUF63"/>
    <property type="match status" value="1"/>
</dbReference>
<keyword evidence="1" id="KW-1133">Transmembrane helix</keyword>
<feature type="transmembrane region" description="Helical" evidence="1">
    <location>
        <begin position="205"/>
        <end position="225"/>
    </location>
</feature>
<proteinExistence type="predicted"/>
<protein>
    <submittedName>
        <fullName evidence="2">DUF63 family protein</fullName>
    </submittedName>
</protein>
<dbReference type="AlphaFoldDB" id="A0ABD5QC49"/>
<evidence type="ECO:0000256" key="1">
    <source>
        <dbReference type="SAM" id="Phobius"/>
    </source>
</evidence>
<gene>
    <name evidence="2" type="ORF">ACFPFO_06210</name>
</gene>